<dbReference type="PROSITE" id="PS50868">
    <property type="entry name" value="POST_SET"/>
    <property type="match status" value="1"/>
</dbReference>
<evidence type="ECO:0000313" key="6">
    <source>
        <dbReference type="Proteomes" id="UP000034952"/>
    </source>
</evidence>
<reference evidence="5 6" key="1">
    <citation type="journal article" date="2015" name="Nature">
        <title>rRNA introns, odd ribosomes, and small enigmatic genomes across a large radiation of phyla.</title>
        <authorList>
            <person name="Brown C.T."/>
            <person name="Hug L.A."/>
            <person name="Thomas B.C."/>
            <person name="Sharon I."/>
            <person name="Castelle C.J."/>
            <person name="Singh A."/>
            <person name="Wilkins M.J."/>
            <person name="Williams K.H."/>
            <person name="Banfield J.F."/>
        </authorList>
    </citation>
    <scope>NUCLEOTIDE SEQUENCE [LARGE SCALE GENOMIC DNA]</scope>
</reference>
<name>A0A0G0DU63_9BACT</name>
<evidence type="ECO:0000256" key="2">
    <source>
        <dbReference type="ARBA" id="ARBA00022691"/>
    </source>
</evidence>
<evidence type="ECO:0000256" key="1">
    <source>
        <dbReference type="ARBA" id="ARBA00022679"/>
    </source>
</evidence>
<dbReference type="Proteomes" id="UP000034952">
    <property type="component" value="Unassembled WGS sequence"/>
</dbReference>
<keyword evidence="2" id="KW-0949">S-adenosyl-L-methionine</keyword>
<dbReference type="InterPro" id="IPR003616">
    <property type="entry name" value="Post-SET_dom"/>
</dbReference>
<comment type="caution">
    <text evidence="5">The sequence shown here is derived from an EMBL/GenBank/DDBJ whole genome shotgun (WGS) entry which is preliminary data.</text>
</comment>
<keyword evidence="1" id="KW-0808">Transferase</keyword>
<dbReference type="InterPro" id="IPR053201">
    <property type="entry name" value="Flavunoidine_N-MTase"/>
</dbReference>
<organism evidence="5 6">
    <name type="scientific">Candidatus Nomurabacteria bacterium GW2011_GWE1_35_16</name>
    <dbReference type="NCBI Taxonomy" id="1618761"/>
    <lineage>
        <taxon>Bacteria</taxon>
        <taxon>Candidatus Nomuraibacteriota</taxon>
    </lineage>
</organism>
<dbReference type="SUPFAM" id="SSF82199">
    <property type="entry name" value="SET domain"/>
    <property type="match status" value="1"/>
</dbReference>
<proteinExistence type="predicted"/>
<dbReference type="InterPro" id="IPR001214">
    <property type="entry name" value="SET_dom"/>
</dbReference>
<dbReference type="AlphaFoldDB" id="A0A0G0DU63"/>
<feature type="domain" description="Post-SET" evidence="4">
    <location>
        <begin position="112"/>
        <end position="128"/>
    </location>
</feature>
<dbReference type="EMBL" id="LBPY01000005">
    <property type="protein sequence ID" value="KKP66555.1"/>
    <property type="molecule type" value="Genomic_DNA"/>
</dbReference>
<dbReference type="PANTHER" id="PTHR12350">
    <property type="entry name" value="HISTONE-LYSINE N-METHYLTRANSFERASE-RELATED"/>
    <property type="match status" value="1"/>
</dbReference>
<dbReference type="InterPro" id="IPR046341">
    <property type="entry name" value="SET_dom_sf"/>
</dbReference>
<dbReference type="GO" id="GO:0016740">
    <property type="term" value="F:transferase activity"/>
    <property type="evidence" value="ECO:0007669"/>
    <property type="project" value="UniProtKB-KW"/>
</dbReference>
<gene>
    <name evidence="5" type="ORF">UR64_C0005G0017</name>
</gene>
<evidence type="ECO:0000259" key="3">
    <source>
        <dbReference type="PROSITE" id="PS50280"/>
    </source>
</evidence>
<evidence type="ECO:0000259" key="4">
    <source>
        <dbReference type="PROSITE" id="PS50868"/>
    </source>
</evidence>
<evidence type="ECO:0000313" key="5">
    <source>
        <dbReference type="EMBL" id="KKP66555.1"/>
    </source>
</evidence>
<dbReference type="Pfam" id="PF00856">
    <property type="entry name" value="SET"/>
    <property type="match status" value="1"/>
</dbReference>
<dbReference type="SMART" id="SM00317">
    <property type="entry name" value="SET"/>
    <property type="match status" value="1"/>
</dbReference>
<protein>
    <submittedName>
        <fullName evidence="5">Nuclear protein SET</fullName>
    </submittedName>
</protein>
<feature type="domain" description="SET" evidence="3">
    <location>
        <begin position="1"/>
        <end position="104"/>
    </location>
</feature>
<dbReference type="PANTHER" id="PTHR12350:SF19">
    <property type="entry name" value="SET DOMAIN-CONTAINING PROTEIN"/>
    <property type="match status" value="1"/>
</dbReference>
<sequence length="179" mass="20920">MEIYKGESKLHGVGLFALKNIKKGKIVLVVKGERIKFLIDSDDQAKTAELNWFGFSKNTWIGVSNNLCDFINHSCNPNVGVKGQVTLVAIRDIKKDEEITLDYSLNEADIFWNMKCNCGEKNCRKIIKSIQFISKEKYKKYKKYIPQYFKNVFLNFNILNFKNIEELKIKWVDFLKSNF</sequence>
<accession>A0A0G0DU63</accession>
<dbReference type="PROSITE" id="PS50280">
    <property type="entry name" value="SET"/>
    <property type="match status" value="1"/>
</dbReference>
<dbReference type="Gene3D" id="2.170.270.10">
    <property type="entry name" value="SET domain"/>
    <property type="match status" value="1"/>
</dbReference>